<feature type="transmembrane region" description="Helical" evidence="8">
    <location>
        <begin position="96"/>
        <end position="114"/>
    </location>
</feature>
<protein>
    <recommendedName>
        <fullName evidence="6">Cytochrome aa3 subunit 3</fullName>
    </recommendedName>
</protein>
<dbReference type="PANTHER" id="PTHR11403:SF6">
    <property type="entry name" value="NITRIC OXIDE REDUCTASE SUBUNIT E"/>
    <property type="match status" value="1"/>
</dbReference>
<feature type="transmembrane region" description="Helical" evidence="8">
    <location>
        <begin position="66"/>
        <end position="84"/>
    </location>
</feature>
<gene>
    <name evidence="10" type="ORF">GCM10009547_13040</name>
</gene>
<evidence type="ECO:0000256" key="2">
    <source>
        <dbReference type="ARBA" id="ARBA00010581"/>
    </source>
</evidence>
<sequence length="201" mass="21848">MQSSISPSDLTTAEERRVVPGETGLWVLILGELAAFGLFFTLVVWFRGENTELFAAGQAELHQDYAVLNAFVLLTSSLLVARGLRLARLDDARSWRLFGGAIVCGALFTAVKALEYTGLVREGHTAGSNEFFVYYYFLTGLHLGHVLIGMAALGVAVALCRPSNGSPTAARHEAAIAGIAVFWHLVDLLWIMLFALLYLMA</sequence>
<feature type="transmembrane region" description="Helical" evidence="8">
    <location>
        <begin position="134"/>
        <end position="160"/>
    </location>
</feature>
<dbReference type="InterPro" id="IPR000298">
    <property type="entry name" value="Cyt_c_oxidase-like_su3"/>
</dbReference>
<dbReference type="Pfam" id="PF00510">
    <property type="entry name" value="COX3"/>
    <property type="match status" value="1"/>
</dbReference>
<comment type="similarity">
    <text evidence="2 7">Belongs to the cytochrome c oxidase subunit 3 family.</text>
</comment>
<dbReference type="PROSITE" id="PS50253">
    <property type="entry name" value="COX3"/>
    <property type="match status" value="1"/>
</dbReference>
<dbReference type="PANTHER" id="PTHR11403">
    <property type="entry name" value="CYTOCHROME C OXIDASE SUBUNIT III"/>
    <property type="match status" value="1"/>
</dbReference>
<dbReference type="InterPro" id="IPR024791">
    <property type="entry name" value="Cyt_c/ubiquinol_Oxase_su3"/>
</dbReference>
<evidence type="ECO:0000256" key="5">
    <source>
        <dbReference type="ARBA" id="ARBA00023136"/>
    </source>
</evidence>
<evidence type="ECO:0000256" key="7">
    <source>
        <dbReference type="RuleBase" id="RU003376"/>
    </source>
</evidence>
<evidence type="ECO:0000259" key="9">
    <source>
        <dbReference type="PROSITE" id="PS50253"/>
    </source>
</evidence>
<comment type="subcellular location">
    <subcellularLocation>
        <location evidence="7">Cell membrane</location>
        <topology evidence="7">Multi-pass membrane protein</topology>
    </subcellularLocation>
    <subcellularLocation>
        <location evidence="1">Membrane</location>
        <topology evidence="1">Multi-pass membrane protein</topology>
    </subcellularLocation>
</comment>
<evidence type="ECO:0000256" key="6">
    <source>
        <dbReference type="ARBA" id="ARBA00031400"/>
    </source>
</evidence>
<feature type="domain" description="Heme-copper oxidase subunit III family profile" evidence="9">
    <location>
        <begin position="24"/>
        <end position="201"/>
    </location>
</feature>
<dbReference type="InterPro" id="IPR035973">
    <property type="entry name" value="Cyt_c_oxidase_su3-like_sf"/>
</dbReference>
<dbReference type="Proteomes" id="UP001500957">
    <property type="component" value="Unassembled WGS sequence"/>
</dbReference>
<comment type="caution">
    <text evidence="10">The sequence shown here is derived from an EMBL/GenBank/DDBJ whole genome shotgun (WGS) entry which is preliminary data.</text>
</comment>
<evidence type="ECO:0000256" key="3">
    <source>
        <dbReference type="ARBA" id="ARBA00022692"/>
    </source>
</evidence>
<evidence type="ECO:0000256" key="8">
    <source>
        <dbReference type="SAM" id="Phobius"/>
    </source>
</evidence>
<dbReference type="InterPro" id="IPR013833">
    <property type="entry name" value="Cyt_c_oxidase_su3_a-hlx"/>
</dbReference>
<dbReference type="SUPFAM" id="SSF81452">
    <property type="entry name" value="Cytochrome c oxidase subunit III-like"/>
    <property type="match status" value="1"/>
</dbReference>
<keyword evidence="11" id="KW-1185">Reference proteome</keyword>
<keyword evidence="3 7" id="KW-0812">Transmembrane</keyword>
<evidence type="ECO:0000313" key="11">
    <source>
        <dbReference type="Proteomes" id="UP001500957"/>
    </source>
</evidence>
<accession>A0ABN1GIR4</accession>
<feature type="transmembrane region" description="Helical" evidence="8">
    <location>
        <begin position="25"/>
        <end position="46"/>
    </location>
</feature>
<keyword evidence="5 8" id="KW-0472">Membrane</keyword>
<organism evidence="10 11">
    <name type="scientific">Sporichthya brevicatena</name>
    <dbReference type="NCBI Taxonomy" id="171442"/>
    <lineage>
        <taxon>Bacteria</taxon>
        <taxon>Bacillati</taxon>
        <taxon>Actinomycetota</taxon>
        <taxon>Actinomycetes</taxon>
        <taxon>Sporichthyales</taxon>
        <taxon>Sporichthyaceae</taxon>
        <taxon>Sporichthya</taxon>
    </lineage>
</organism>
<dbReference type="Gene3D" id="1.20.120.80">
    <property type="entry name" value="Cytochrome c oxidase, subunit III, four-helix bundle"/>
    <property type="match status" value="1"/>
</dbReference>
<dbReference type="EMBL" id="BAAAHE010000008">
    <property type="protein sequence ID" value="GAA0612410.1"/>
    <property type="molecule type" value="Genomic_DNA"/>
</dbReference>
<name>A0ABN1GIR4_9ACTN</name>
<keyword evidence="4 8" id="KW-1133">Transmembrane helix</keyword>
<evidence type="ECO:0000256" key="4">
    <source>
        <dbReference type="ARBA" id="ARBA00022989"/>
    </source>
</evidence>
<feature type="transmembrane region" description="Helical" evidence="8">
    <location>
        <begin position="181"/>
        <end position="200"/>
    </location>
</feature>
<evidence type="ECO:0000256" key="1">
    <source>
        <dbReference type="ARBA" id="ARBA00004141"/>
    </source>
</evidence>
<dbReference type="RefSeq" id="WP_344602841.1">
    <property type="nucleotide sequence ID" value="NZ_BAAAHE010000008.1"/>
</dbReference>
<evidence type="ECO:0000313" key="10">
    <source>
        <dbReference type="EMBL" id="GAA0612410.1"/>
    </source>
</evidence>
<reference evidence="10 11" key="1">
    <citation type="journal article" date="2019" name="Int. J. Syst. Evol. Microbiol.">
        <title>The Global Catalogue of Microorganisms (GCM) 10K type strain sequencing project: providing services to taxonomists for standard genome sequencing and annotation.</title>
        <authorList>
            <consortium name="The Broad Institute Genomics Platform"/>
            <consortium name="The Broad Institute Genome Sequencing Center for Infectious Disease"/>
            <person name="Wu L."/>
            <person name="Ma J."/>
        </authorList>
    </citation>
    <scope>NUCLEOTIDE SEQUENCE [LARGE SCALE GENOMIC DNA]</scope>
    <source>
        <strain evidence="10 11">JCM 10671</strain>
    </source>
</reference>
<proteinExistence type="inferred from homology"/>